<dbReference type="KEGG" id="sedi:EBB79_05495"/>
<accession>A0A3T0N050</accession>
<reference evidence="1 2" key="1">
    <citation type="submission" date="2018-10" db="EMBL/GenBank/DDBJ databases">
        <title>Parasedimentitalea marina sp. nov., a psychrophilic bacterium isolated from deep seawater of the New Britain Trench.</title>
        <authorList>
            <person name="Cao J."/>
        </authorList>
    </citation>
    <scope>NUCLEOTIDE SEQUENCE [LARGE SCALE GENOMIC DNA]</scope>
    <source>
        <strain evidence="1 2">W43</strain>
    </source>
</reference>
<sequence>MSHLDFPVYKKCAINTFMENILDRLFRPVARLAIAKGLRFAEVAESLRRSYIDVARDLAGPDANVSKLSMMTGLQRRDVTRLLESQVSAEPKTPDQLPRLVARWLAQFDGAPLPQHGPDASFDALARSIRKDVHPRSMLDALIAAGTVSVYAGEVNLLKKAHVPLEGSDEQIRYLGENIGDHLATAVGNVLGDTPAYDLAVHYNGLSVEAVKELEELWRIRMGPVLRELNARALEFQENENGPARFRGGGYFRLEVEE</sequence>
<name>A0A3T0N050_9RHOB</name>
<dbReference type="Pfam" id="PF20112">
    <property type="entry name" value="DUF6502"/>
    <property type="match status" value="1"/>
</dbReference>
<keyword evidence="2" id="KW-1185">Reference proteome</keyword>
<dbReference type="EMBL" id="CP033219">
    <property type="protein sequence ID" value="AZV77398.1"/>
    <property type="molecule type" value="Genomic_DNA"/>
</dbReference>
<dbReference type="AlphaFoldDB" id="A0A3T0N050"/>
<proteinExistence type="predicted"/>
<protein>
    <submittedName>
        <fullName evidence="1">Uncharacterized protein</fullName>
    </submittedName>
</protein>
<organism evidence="1 2">
    <name type="scientific">Parasedimentitalea marina</name>
    <dbReference type="NCBI Taxonomy" id="2483033"/>
    <lineage>
        <taxon>Bacteria</taxon>
        <taxon>Pseudomonadati</taxon>
        <taxon>Pseudomonadota</taxon>
        <taxon>Alphaproteobacteria</taxon>
        <taxon>Rhodobacterales</taxon>
        <taxon>Paracoccaceae</taxon>
        <taxon>Parasedimentitalea</taxon>
    </lineage>
</organism>
<gene>
    <name evidence="1" type="ORF">EBB79_05495</name>
</gene>
<evidence type="ECO:0000313" key="1">
    <source>
        <dbReference type="EMBL" id="AZV77398.1"/>
    </source>
</evidence>
<evidence type="ECO:0000313" key="2">
    <source>
        <dbReference type="Proteomes" id="UP000283063"/>
    </source>
</evidence>
<dbReference type="InterPro" id="IPR045445">
    <property type="entry name" value="DUF6502"/>
</dbReference>
<dbReference type="Proteomes" id="UP000283063">
    <property type="component" value="Chromosome"/>
</dbReference>